<feature type="binding site" evidence="5">
    <location>
        <position position="109"/>
    </location>
    <ligand>
        <name>acetyl-CoA</name>
        <dbReference type="ChEBI" id="CHEBI:57288"/>
    </ligand>
</feature>
<evidence type="ECO:0000256" key="1">
    <source>
        <dbReference type="ARBA" id="ARBA00005395"/>
    </source>
</evidence>
<comment type="function">
    <text evidence="5 6">Acetylates the N-terminal alanine of ribosomal protein bS18.</text>
</comment>
<evidence type="ECO:0000313" key="8">
    <source>
        <dbReference type="EMBL" id="ATG72964.1"/>
    </source>
</evidence>
<name>A0A291HLH0_9GAMM</name>
<feature type="active site" description="Proton donor" evidence="5">
    <location>
        <position position="116"/>
    </location>
</feature>
<dbReference type="InterPro" id="IPR000182">
    <property type="entry name" value="GNAT_dom"/>
</dbReference>
<keyword evidence="9" id="KW-1185">Reference proteome</keyword>
<comment type="caution">
    <text evidence="5">Lacks conserved residue(s) required for the propagation of feature annotation.</text>
</comment>
<dbReference type="NCBIfam" id="TIGR01575">
    <property type="entry name" value="rimI"/>
    <property type="match status" value="1"/>
</dbReference>
<dbReference type="PROSITE" id="PS51186">
    <property type="entry name" value="GNAT"/>
    <property type="match status" value="1"/>
</dbReference>
<dbReference type="SUPFAM" id="SSF55729">
    <property type="entry name" value="Acyl-CoA N-acyltransferases (Nat)"/>
    <property type="match status" value="1"/>
</dbReference>
<dbReference type="PANTHER" id="PTHR43420:SF51">
    <property type="entry name" value="PEPTIDYL-LYSINE N-ACETYLTRANSFERASE YIAC"/>
    <property type="match status" value="1"/>
</dbReference>
<dbReference type="HAMAP" id="MF_02210">
    <property type="entry name" value="RimI"/>
    <property type="match status" value="1"/>
</dbReference>
<evidence type="ECO:0000256" key="2">
    <source>
        <dbReference type="ARBA" id="ARBA00022490"/>
    </source>
</evidence>
<feature type="domain" description="N-acetyltransferase" evidence="7">
    <location>
        <begin position="3"/>
        <end position="147"/>
    </location>
</feature>
<dbReference type="Proteomes" id="UP000217763">
    <property type="component" value="Chromosome"/>
</dbReference>
<comment type="subcellular location">
    <subcellularLocation>
        <location evidence="5 6">Cytoplasm</location>
    </subcellularLocation>
</comment>
<dbReference type="KEGG" id="zdf:AN401_03075"/>
<dbReference type="EC" id="2.3.1.266" evidence="5 6"/>
<dbReference type="PANTHER" id="PTHR43420">
    <property type="entry name" value="ACETYLTRANSFERASE"/>
    <property type="match status" value="1"/>
</dbReference>
<sequence>MPPLFRALTPADLDAMVALEQAAHLAPWSREQLAESLHGRYFSGALWQQEQLLGFFIADAVIDESTLMNICIAPLWQGQGLGRRLLEHWLEECRQRRLAMAWLEVRASNQTALALYRTAGFAKAGRRKDYYRAGEGREDAIVMQKPL</sequence>
<keyword evidence="3 5" id="KW-0808">Transferase</keyword>
<dbReference type="GO" id="GO:0005737">
    <property type="term" value="C:cytoplasm"/>
    <property type="evidence" value="ECO:0007669"/>
    <property type="project" value="UniProtKB-SubCell"/>
</dbReference>
<comment type="catalytic activity">
    <reaction evidence="5 6">
        <text>N-terminal L-alanyl-[ribosomal protein bS18] + acetyl-CoA = N-terminal N(alpha)-acetyl-L-alanyl-[ribosomal protein bS18] + CoA + H(+)</text>
        <dbReference type="Rhea" id="RHEA:43756"/>
        <dbReference type="Rhea" id="RHEA-COMP:10676"/>
        <dbReference type="Rhea" id="RHEA-COMP:10677"/>
        <dbReference type="ChEBI" id="CHEBI:15378"/>
        <dbReference type="ChEBI" id="CHEBI:57287"/>
        <dbReference type="ChEBI" id="CHEBI:57288"/>
        <dbReference type="ChEBI" id="CHEBI:64718"/>
        <dbReference type="ChEBI" id="CHEBI:83683"/>
        <dbReference type="EC" id="2.3.1.266"/>
    </reaction>
</comment>
<evidence type="ECO:0000256" key="6">
    <source>
        <dbReference type="RuleBase" id="RU363094"/>
    </source>
</evidence>
<evidence type="ECO:0000256" key="4">
    <source>
        <dbReference type="ARBA" id="ARBA00023315"/>
    </source>
</evidence>
<feature type="active site" description="Proton acceptor" evidence="5">
    <location>
        <position position="104"/>
    </location>
</feature>
<reference evidence="9" key="1">
    <citation type="submission" date="2015-09" db="EMBL/GenBank/DDBJ databases">
        <authorList>
            <person name="Shao Z."/>
            <person name="Wang L."/>
        </authorList>
    </citation>
    <scope>NUCLEOTIDE SEQUENCE [LARGE SCALE GENOMIC DNA]</scope>
    <source>
        <strain evidence="9">F13-1</strain>
    </source>
</reference>
<evidence type="ECO:0000259" key="7">
    <source>
        <dbReference type="PROSITE" id="PS51186"/>
    </source>
</evidence>
<dbReference type="InterPro" id="IPR006464">
    <property type="entry name" value="AcTrfase_RimI/Ard1"/>
</dbReference>
<evidence type="ECO:0000313" key="9">
    <source>
        <dbReference type="Proteomes" id="UP000217763"/>
    </source>
</evidence>
<dbReference type="InterPro" id="IPR016181">
    <property type="entry name" value="Acyl_CoA_acyltransferase"/>
</dbReference>
<gene>
    <name evidence="5" type="primary">rimI</name>
    <name evidence="8" type="ORF">AN401_03075</name>
</gene>
<dbReference type="RefSeq" id="WP_096778514.1">
    <property type="nucleotide sequence ID" value="NZ_CP012621.1"/>
</dbReference>
<dbReference type="CDD" id="cd04301">
    <property type="entry name" value="NAT_SF"/>
    <property type="match status" value="1"/>
</dbReference>
<dbReference type="Pfam" id="PF13673">
    <property type="entry name" value="Acetyltransf_10"/>
    <property type="match status" value="1"/>
</dbReference>
<evidence type="ECO:0000256" key="5">
    <source>
        <dbReference type="HAMAP-Rule" id="MF_02210"/>
    </source>
</evidence>
<dbReference type="InterPro" id="IPR043690">
    <property type="entry name" value="RimI"/>
</dbReference>
<accession>A0A291HLH0</accession>
<protein>
    <recommendedName>
        <fullName evidence="5 6">[Ribosomal protein bS18]-alanine N-acetyltransferase</fullName>
        <ecNumber evidence="5 6">2.3.1.266</ecNumber>
    </recommendedName>
</protein>
<keyword evidence="2 5" id="KW-0963">Cytoplasm</keyword>
<dbReference type="AlphaFoldDB" id="A0A291HLH0"/>
<dbReference type="InterPro" id="IPR050680">
    <property type="entry name" value="YpeA/RimI_acetyltransf"/>
</dbReference>
<dbReference type="GO" id="GO:0008999">
    <property type="term" value="F:protein-N-terminal-alanine acetyltransferase activity"/>
    <property type="evidence" value="ECO:0007669"/>
    <property type="project" value="UniProtKB-UniRule"/>
</dbReference>
<organism evidence="8 9">
    <name type="scientific">Zobellella denitrificans</name>
    <dbReference type="NCBI Taxonomy" id="347534"/>
    <lineage>
        <taxon>Bacteria</taxon>
        <taxon>Pseudomonadati</taxon>
        <taxon>Pseudomonadota</taxon>
        <taxon>Gammaproteobacteria</taxon>
        <taxon>Aeromonadales</taxon>
        <taxon>Aeromonadaceae</taxon>
        <taxon>Zobellella</taxon>
    </lineage>
</organism>
<dbReference type="EMBL" id="CP012621">
    <property type="protein sequence ID" value="ATG72964.1"/>
    <property type="molecule type" value="Genomic_DNA"/>
</dbReference>
<comment type="similarity">
    <text evidence="1 5 6">Belongs to the acetyltransferase family. RimI subfamily.</text>
</comment>
<keyword evidence="4 5" id="KW-0012">Acyltransferase</keyword>
<proteinExistence type="inferred from homology"/>
<evidence type="ECO:0000256" key="3">
    <source>
        <dbReference type="ARBA" id="ARBA00022679"/>
    </source>
</evidence>
<dbReference type="Gene3D" id="3.40.630.30">
    <property type="match status" value="1"/>
</dbReference>